<keyword evidence="6" id="KW-0739">Sodium transport</keyword>
<sequence length="144" mass="15399">MVVVHHYFCNLATMETYNSAEKAVGYIGIILLTALLTSSFRGVLEASNVACGMSAGPILGMYMLGIFTTRANEPGTLVGLLTGVLWFAWAGFGAYITKHKFPTLSQDISGCYANSTLGVFNATTPVTFSEGVTEILNVTDVKKE</sequence>
<evidence type="ECO:0000256" key="1">
    <source>
        <dbReference type="ARBA" id="ARBA00004651"/>
    </source>
</evidence>
<feature type="transmembrane region" description="Helical" evidence="7">
    <location>
        <begin position="77"/>
        <end position="96"/>
    </location>
</feature>
<dbReference type="InterPro" id="IPR051163">
    <property type="entry name" value="Sodium:Solute_Symporter_SSF"/>
</dbReference>
<dbReference type="GO" id="GO:0006814">
    <property type="term" value="P:sodium ion transport"/>
    <property type="evidence" value="ECO:0007669"/>
    <property type="project" value="UniProtKB-KW"/>
</dbReference>
<evidence type="ECO:0000313" key="10">
    <source>
        <dbReference type="EMBL" id="GBN54247.1"/>
    </source>
</evidence>
<evidence type="ECO:0000256" key="2">
    <source>
        <dbReference type="ARBA" id="ARBA00022448"/>
    </source>
</evidence>
<gene>
    <name evidence="8" type="ORF">AVEN_110797_1</name>
    <name evidence="9" type="ORF">AVEN_114818_1</name>
    <name evidence="10" type="ORF">AVEN_118820_1</name>
</gene>
<evidence type="ECO:0000256" key="5">
    <source>
        <dbReference type="ARBA" id="ARBA00023065"/>
    </source>
</evidence>
<evidence type="ECO:0000313" key="8">
    <source>
        <dbReference type="EMBL" id="GBN54242.1"/>
    </source>
</evidence>
<accession>A0A4Y2PVI0</accession>
<dbReference type="AlphaFoldDB" id="A0A4Y2PVI0"/>
<dbReference type="Proteomes" id="UP000499080">
    <property type="component" value="Unassembled WGS sequence"/>
</dbReference>
<protein>
    <submittedName>
        <fullName evidence="10">Uncharacterized protein</fullName>
    </submittedName>
</protein>
<proteinExistence type="predicted"/>
<dbReference type="Gene3D" id="1.20.1730.10">
    <property type="entry name" value="Sodium/glucose cotransporter"/>
    <property type="match status" value="1"/>
</dbReference>
<name>A0A4Y2PVI0_ARAVE</name>
<evidence type="ECO:0000256" key="3">
    <source>
        <dbReference type="ARBA" id="ARBA00022475"/>
    </source>
</evidence>
<keyword evidence="7" id="KW-1133">Transmembrane helix</keyword>
<dbReference type="OrthoDB" id="6435945at2759"/>
<feature type="transmembrane region" description="Helical" evidence="7">
    <location>
        <begin position="23"/>
        <end position="44"/>
    </location>
</feature>
<dbReference type="EMBL" id="BGPR01134785">
    <property type="protein sequence ID" value="GBN54242.1"/>
    <property type="molecule type" value="Genomic_DNA"/>
</dbReference>
<evidence type="ECO:0000256" key="4">
    <source>
        <dbReference type="ARBA" id="ARBA00023053"/>
    </source>
</evidence>
<keyword evidence="7" id="KW-0812">Transmembrane</keyword>
<keyword evidence="11" id="KW-1185">Reference proteome</keyword>
<evidence type="ECO:0000256" key="7">
    <source>
        <dbReference type="SAM" id="Phobius"/>
    </source>
</evidence>
<keyword evidence="2" id="KW-0813">Transport</keyword>
<evidence type="ECO:0000313" key="9">
    <source>
        <dbReference type="EMBL" id="GBN54244.1"/>
    </source>
</evidence>
<keyword evidence="7" id="KW-0472">Membrane</keyword>
<evidence type="ECO:0000256" key="6">
    <source>
        <dbReference type="ARBA" id="ARBA00023201"/>
    </source>
</evidence>
<keyword evidence="5" id="KW-0406">Ion transport</keyword>
<evidence type="ECO:0000313" key="11">
    <source>
        <dbReference type="Proteomes" id="UP000499080"/>
    </source>
</evidence>
<reference evidence="10 11" key="1">
    <citation type="journal article" date="2019" name="Sci. Rep.">
        <title>Orb-weaving spider Araneus ventricosus genome elucidates the spidroin gene catalogue.</title>
        <authorList>
            <person name="Kono N."/>
            <person name="Nakamura H."/>
            <person name="Ohtoshi R."/>
            <person name="Moran D.A.P."/>
            <person name="Shinohara A."/>
            <person name="Yoshida Y."/>
            <person name="Fujiwara M."/>
            <person name="Mori M."/>
            <person name="Tomita M."/>
            <person name="Arakawa K."/>
        </authorList>
    </citation>
    <scope>NUCLEOTIDE SEQUENCE [LARGE SCALE GENOMIC DNA]</scope>
</reference>
<keyword evidence="3" id="KW-1003">Cell membrane</keyword>
<organism evidence="10 11">
    <name type="scientific">Araneus ventricosus</name>
    <name type="common">Orbweaver spider</name>
    <name type="synonym">Epeira ventricosa</name>
    <dbReference type="NCBI Taxonomy" id="182803"/>
    <lineage>
        <taxon>Eukaryota</taxon>
        <taxon>Metazoa</taxon>
        <taxon>Ecdysozoa</taxon>
        <taxon>Arthropoda</taxon>
        <taxon>Chelicerata</taxon>
        <taxon>Arachnida</taxon>
        <taxon>Araneae</taxon>
        <taxon>Araneomorphae</taxon>
        <taxon>Entelegynae</taxon>
        <taxon>Araneoidea</taxon>
        <taxon>Araneidae</taxon>
        <taxon>Araneus</taxon>
    </lineage>
</organism>
<dbReference type="PANTHER" id="PTHR42985">
    <property type="entry name" value="SODIUM-COUPLED MONOCARBOXYLATE TRANSPORTER"/>
    <property type="match status" value="1"/>
</dbReference>
<dbReference type="EMBL" id="BGPR01134786">
    <property type="protein sequence ID" value="GBN54244.1"/>
    <property type="molecule type" value="Genomic_DNA"/>
</dbReference>
<dbReference type="PANTHER" id="PTHR42985:SF40">
    <property type="entry name" value="LD47995P-RELATED"/>
    <property type="match status" value="1"/>
</dbReference>
<feature type="transmembrane region" description="Helical" evidence="7">
    <location>
        <begin position="51"/>
        <end position="71"/>
    </location>
</feature>
<dbReference type="InterPro" id="IPR038377">
    <property type="entry name" value="Na/Glc_symporter_sf"/>
</dbReference>
<comment type="subcellular location">
    <subcellularLocation>
        <location evidence="1">Cell membrane</location>
        <topology evidence="1">Multi-pass membrane protein</topology>
    </subcellularLocation>
</comment>
<dbReference type="GO" id="GO:0015293">
    <property type="term" value="F:symporter activity"/>
    <property type="evidence" value="ECO:0007669"/>
    <property type="project" value="TreeGrafter"/>
</dbReference>
<keyword evidence="4" id="KW-0915">Sodium</keyword>
<dbReference type="GO" id="GO:0005886">
    <property type="term" value="C:plasma membrane"/>
    <property type="evidence" value="ECO:0007669"/>
    <property type="project" value="UniProtKB-SubCell"/>
</dbReference>
<comment type="caution">
    <text evidence="10">The sequence shown here is derived from an EMBL/GenBank/DDBJ whole genome shotgun (WGS) entry which is preliminary data.</text>
</comment>
<dbReference type="EMBL" id="BGPR01134787">
    <property type="protein sequence ID" value="GBN54247.1"/>
    <property type="molecule type" value="Genomic_DNA"/>
</dbReference>